<dbReference type="InterPro" id="IPR027417">
    <property type="entry name" value="P-loop_NTPase"/>
</dbReference>
<dbReference type="PROSITE" id="PS51194">
    <property type="entry name" value="HELICASE_CTER"/>
    <property type="match status" value="1"/>
</dbReference>
<keyword evidence="6" id="KW-1185">Reference proteome</keyword>
<dbReference type="PANTHER" id="PTHR18934">
    <property type="entry name" value="ATP-DEPENDENT RNA HELICASE"/>
    <property type="match status" value="1"/>
</dbReference>
<dbReference type="Gene3D" id="3.40.50.300">
    <property type="entry name" value="P-loop containing nucleotide triphosphate hydrolases"/>
    <property type="match status" value="1"/>
</dbReference>
<dbReference type="InterPro" id="IPR056245">
    <property type="entry name" value="KH_DEAH11/12"/>
</dbReference>
<protein>
    <recommendedName>
        <fullName evidence="1">RNA helicase</fullName>
        <ecNumber evidence="1">3.6.4.13</ecNumber>
    </recommendedName>
</protein>
<evidence type="ECO:0000256" key="1">
    <source>
        <dbReference type="ARBA" id="ARBA00012552"/>
    </source>
</evidence>
<evidence type="ECO:0000313" key="6">
    <source>
        <dbReference type="Proteomes" id="UP000187609"/>
    </source>
</evidence>
<accession>A0A1J6KXD1</accession>
<dbReference type="SUPFAM" id="SSF52540">
    <property type="entry name" value="P-loop containing nucleoside triphosphate hydrolases"/>
    <property type="match status" value="1"/>
</dbReference>
<gene>
    <name evidence="5" type="ORF">A4A49_30299</name>
</gene>
<dbReference type="CDD" id="cd18791">
    <property type="entry name" value="SF2_C_RHA"/>
    <property type="match status" value="1"/>
</dbReference>
<dbReference type="InterPro" id="IPR011709">
    <property type="entry name" value="DEAD-box_helicase_OB_fold"/>
</dbReference>
<dbReference type="InterPro" id="IPR056247">
    <property type="entry name" value="KH_DEAH11/12_2nd"/>
</dbReference>
<dbReference type="InterPro" id="IPR001650">
    <property type="entry name" value="Helicase_C-like"/>
</dbReference>
<sequence length="974" mass="108729">MKPFINTKEFRGANGIGVEIHETEGEGTVLAFLTSQIEVEWAWEKFQSPSAIALPLHGKLSYEEQHRVFLSYPGERKVIFSTNVAETSLTIPGVKYVVDSGMVKESRFEPGTCMSILRICNVSQSSANQRAGRAGRTEPGRRYRLYSESDFEAMPCHQEPEIRKVHLGFAVLRILALGIKNVQDFDFVDAPSAKAIEMATRNLVQLGAVRQKDDAYELTTDGRKIVKLGIEPRLGKMILGCFNKHSSREGVVLAAVMANSGSIFCRIGSEGDKLKSDCLKVQFCHPNGDLFTLLSVYREWEAVPRERKNGWCWDNSINAKSMRRCQETVHTEHDETLRSIILFSLAENVAMYSGYDQLGYEVALSGKYIQLHPSCSLLNFDRRPTWVIFGEILAAANEYLVCVTVFEFSSLCTLSSSPLFNFLEMDAQKLEKKVLTGFGSMLLKRFCGKSNSSVNNLVSRIRTKHLDERIGIQVNVDKNEVMLYALSSDMDRVLGEVNDALEYESKLLQNECLEKCLFNGGSAASASVALFGAGAIVKHLELKKRFLAVDIFHSNTKAVDDKELLMFLERNTSGDICALLKSSGNCHDNEENRWGRVTFLSPDAAKQATLLDQVECSGGFLKVVPSRSVFCNDQKQFTSVLRAKVYWPRRCSKGVAIVKCEPNDVAFIVNDFSSVMIGGNFIRSKASNKFIDSIVISGLNSDLSEPEIFDVLSAATNMKILDFFLVRGDAVENPPIAACEEALRREISAFMPTRIPLVQSIRVQVFQPEPKDTYMRVTVLFDGSLHLEAAEALEQIDGKDPAGFFTCTSPAKKGFPSLLLHSGDAENIVGYKEKGVWSAIWREMKMGLIELKYLLLRETGTYILFDRHSLYVRIFGSSDMIDMAQQSFVNALLALHESKQLEVHLCGGLLPLDLMKRVVQRFGPDLSGLKLKGPDAEFSLNTRRHCISIRGTKEMKQKVEEIIAEISQTSGLPN</sequence>
<keyword evidence="2 5" id="KW-0547">Nucleotide-binding</keyword>
<evidence type="ECO:0000259" key="4">
    <source>
        <dbReference type="PROSITE" id="PS51194"/>
    </source>
</evidence>
<dbReference type="Pfam" id="PF07717">
    <property type="entry name" value="OB_NTP_bind"/>
    <property type="match status" value="1"/>
</dbReference>
<dbReference type="OMA" id="IEVEWAW"/>
<dbReference type="FunFam" id="1.20.120.1080:FF:000033">
    <property type="entry name" value="RBR-type E3 ubiquitin transferase"/>
    <property type="match status" value="1"/>
</dbReference>
<keyword evidence="2 5" id="KW-0067">ATP-binding</keyword>
<dbReference type="EC" id="3.6.4.13" evidence="1"/>
<keyword evidence="2 5" id="KW-0347">Helicase</keyword>
<dbReference type="SMART" id="SM00847">
    <property type="entry name" value="HA2"/>
    <property type="match status" value="1"/>
</dbReference>
<dbReference type="Gramene" id="OIT26295">
    <property type="protein sequence ID" value="OIT26295"/>
    <property type="gene ID" value="A4A49_30299"/>
</dbReference>
<dbReference type="Pfam" id="PF24471">
    <property type="entry name" value="KH_DEAH11"/>
    <property type="match status" value="1"/>
</dbReference>
<dbReference type="Pfam" id="PF24475">
    <property type="entry name" value="RBD_DEAH11"/>
    <property type="match status" value="1"/>
</dbReference>
<keyword evidence="2 5" id="KW-0378">Hydrolase</keyword>
<organism evidence="5 6">
    <name type="scientific">Nicotiana attenuata</name>
    <name type="common">Coyote tobacco</name>
    <dbReference type="NCBI Taxonomy" id="49451"/>
    <lineage>
        <taxon>Eukaryota</taxon>
        <taxon>Viridiplantae</taxon>
        <taxon>Streptophyta</taxon>
        <taxon>Embryophyta</taxon>
        <taxon>Tracheophyta</taxon>
        <taxon>Spermatophyta</taxon>
        <taxon>Magnoliopsida</taxon>
        <taxon>eudicotyledons</taxon>
        <taxon>Gunneridae</taxon>
        <taxon>Pentapetalae</taxon>
        <taxon>asterids</taxon>
        <taxon>lamiids</taxon>
        <taxon>Solanales</taxon>
        <taxon>Solanaceae</taxon>
        <taxon>Nicotianoideae</taxon>
        <taxon>Nicotianeae</taxon>
        <taxon>Nicotiana</taxon>
    </lineage>
</organism>
<dbReference type="PANTHER" id="PTHR18934:SF224">
    <property type="entry name" value="ATP-DEPENDENT RNA HELICASE DEAH12, CHLOROPLASTIC-LIKE"/>
    <property type="match status" value="1"/>
</dbReference>
<proteinExistence type="predicted"/>
<dbReference type="Pfam" id="PF24641">
    <property type="entry name" value="KH_DEAH11_2nd"/>
    <property type="match status" value="1"/>
</dbReference>
<dbReference type="GO" id="GO:0003723">
    <property type="term" value="F:RNA binding"/>
    <property type="evidence" value="ECO:0007669"/>
    <property type="project" value="TreeGrafter"/>
</dbReference>
<dbReference type="EMBL" id="MJEQ01002882">
    <property type="protein sequence ID" value="OIT26295.1"/>
    <property type="molecule type" value="Genomic_DNA"/>
</dbReference>
<dbReference type="Pfam" id="PF24637">
    <property type="entry name" value="RRM_DEAH11"/>
    <property type="match status" value="1"/>
</dbReference>
<dbReference type="InterPro" id="IPR056244">
    <property type="entry name" value="RRM_DEAH11/12"/>
</dbReference>
<dbReference type="GO" id="GO:0003724">
    <property type="term" value="F:RNA helicase activity"/>
    <property type="evidence" value="ECO:0007669"/>
    <property type="project" value="UniProtKB-EC"/>
</dbReference>
<evidence type="ECO:0000256" key="2">
    <source>
        <dbReference type="ARBA" id="ARBA00022806"/>
    </source>
</evidence>
<dbReference type="SMR" id="A0A1J6KXD1"/>
<name>A0A1J6KXD1_NICAT</name>
<feature type="domain" description="Helicase C-terminal" evidence="4">
    <location>
        <begin position="15"/>
        <end position="183"/>
    </location>
</feature>
<dbReference type="Pfam" id="PF00271">
    <property type="entry name" value="Helicase_C"/>
    <property type="match status" value="1"/>
</dbReference>
<comment type="catalytic activity">
    <reaction evidence="3">
        <text>ATP + H2O = ADP + phosphate + H(+)</text>
        <dbReference type="Rhea" id="RHEA:13065"/>
        <dbReference type="ChEBI" id="CHEBI:15377"/>
        <dbReference type="ChEBI" id="CHEBI:15378"/>
        <dbReference type="ChEBI" id="CHEBI:30616"/>
        <dbReference type="ChEBI" id="CHEBI:43474"/>
        <dbReference type="ChEBI" id="CHEBI:456216"/>
        <dbReference type="EC" id="3.6.4.13"/>
    </reaction>
</comment>
<dbReference type="InterPro" id="IPR056248">
    <property type="entry name" value="RBD_DEAH11/12"/>
</dbReference>
<evidence type="ECO:0000256" key="3">
    <source>
        <dbReference type="ARBA" id="ARBA00047984"/>
    </source>
</evidence>
<dbReference type="Gene3D" id="1.20.120.1080">
    <property type="match status" value="1"/>
</dbReference>
<dbReference type="SMART" id="SM00490">
    <property type="entry name" value="HELICc"/>
    <property type="match status" value="1"/>
</dbReference>
<dbReference type="InterPro" id="IPR007502">
    <property type="entry name" value="Helicase-assoc_dom"/>
</dbReference>
<comment type="caution">
    <text evidence="5">The sequence shown here is derived from an EMBL/GenBank/DDBJ whole genome shotgun (WGS) entry which is preliminary data.</text>
</comment>
<reference evidence="5" key="1">
    <citation type="submission" date="2016-11" db="EMBL/GenBank/DDBJ databases">
        <title>The genome of Nicotiana attenuata.</title>
        <authorList>
            <person name="Xu S."/>
            <person name="Brockmoeller T."/>
            <person name="Gaquerel E."/>
            <person name="Navarro A."/>
            <person name="Kuhl H."/>
            <person name="Gase K."/>
            <person name="Ling Z."/>
            <person name="Zhou W."/>
            <person name="Kreitzer C."/>
            <person name="Stanke M."/>
            <person name="Tang H."/>
            <person name="Lyons E."/>
            <person name="Pandey P."/>
            <person name="Pandey S.P."/>
            <person name="Timmermann B."/>
            <person name="Baldwin I.T."/>
        </authorList>
    </citation>
    <scope>NUCLEOTIDE SEQUENCE [LARGE SCALE GENOMIC DNA]</scope>
    <source>
        <strain evidence="5">UT</strain>
    </source>
</reference>
<dbReference type="Proteomes" id="UP000187609">
    <property type="component" value="Unassembled WGS sequence"/>
</dbReference>
<evidence type="ECO:0000313" key="5">
    <source>
        <dbReference type="EMBL" id="OIT26295.1"/>
    </source>
</evidence>
<dbReference type="AlphaFoldDB" id="A0A1J6KXD1"/>
<dbReference type="STRING" id="49451.A0A1J6KXD1"/>